<keyword evidence="3 6" id="KW-0479">Metal-binding</keyword>
<feature type="binding site" evidence="6">
    <location>
        <position position="302"/>
    </location>
    <ligand>
        <name>Zn(2+)</name>
        <dbReference type="ChEBI" id="CHEBI:29105"/>
        <label>1</label>
    </ligand>
</feature>
<dbReference type="InterPro" id="IPR004722">
    <property type="entry name" value="DHOase"/>
</dbReference>
<dbReference type="GO" id="GO:0044205">
    <property type="term" value="P:'de novo' UMP biosynthetic process"/>
    <property type="evidence" value="ECO:0007669"/>
    <property type="project" value="UniProtKB-UniRule"/>
</dbReference>
<feature type="binding site" evidence="6">
    <location>
        <position position="176"/>
    </location>
    <ligand>
        <name>Zn(2+)</name>
        <dbReference type="ChEBI" id="CHEBI:29105"/>
        <label>2</label>
    </ligand>
</feature>
<feature type="domain" description="Dihydroorotase catalytic" evidence="7">
    <location>
        <begin position="49"/>
        <end position="234"/>
    </location>
</feature>
<dbReference type="InterPro" id="IPR024403">
    <property type="entry name" value="DHOase_cat"/>
</dbReference>
<comment type="function">
    <text evidence="1 6">Catalyzes the reversible cyclization of carbamoyl aspartate to dihydroorotate.</text>
</comment>
<evidence type="ECO:0000313" key="9">
    <source>
        <dbReference type="Proteomes" id="UP000199158"/>
    </source>
</evidence>
<dbReference type="GO" id="GO:0005737">
    <property type="term" value="C:cytoplasm"/>
    <property type="evidence" value="ECO:0007669"/>
    <property type="project" value="TreeGrafter"/>
</dbReference>
<comment type="catalytic activity">
    <reaction evidence="6">
        <text>(S)-dihydroorotate + H2O = N-carbamoyl-L-aspartate + H(+)</text>
        <dbReference type="Rhea" id="RHEA:24296"/>
        <dbReference type="ChEBI" id="CHEBI:15377"/>
        <dbReference type="ChEBI" id="CHEBI:15378"/>
        <dbReference type="ChEBI" id="CHEBI:30864"/>
        <dbReference type="ChEBI" id="CHEBI:32814"/>
        <dbReference type="EC" id="3.5.2.3"/>
    </reaction>
</comment>
<evidence type="ECO:0000256" key="4">
    <source>
        <dbReference type="ARBA" id="ARBA00022801"/>
    </source>
</evidence>
<dbReference type="HAMAP" id="MF_00220_B">
    <property type="entry name" value="PyrC_classI_B"/>
    <property type="match status" value="1"/>
</dbReference>
<dbReference type="Gene3D" id="3.20.20.140">
    <property type="entry name" value="Metal-dependent hydrolases"/>
    <property type="match status" value="1"/>
</dbReference>
<keyword evidence="4 6" id="KW-0378">Hydrolase</keyword>
<evidence type="ECO:0000256" key="6">
    <source>
        <dbReference type="HAMAP-Rule" id="MF_00220"/>
    </source>
</evidence>
<proteinExistence type="inferred from homology"/>
<reference evidence="8 9" key="1">
    <citation type="submission" date="2016-10" db="EMBL/GenBank/DDBJ databases">
        <authorList>
            <person name="de Groot N.N."/>
        </authorList>
    </citation>
    <scope>NUCLEOTIDE SEQUENCE [LARGE SCALE GENOMIC DNA]</scope>
    <source>
        <strain evidence="8 9">CGMCC 1.5070</strain>
    </source>
</reference>
<gene>
    <name evidence="6" type="primary">pyrC</name>
    <name evidence="8" type="ORF">SAMN05216180_1159</name>
</gene>
<evidence type="ECO:0000259" key="7">
    <source>
        <dbReference type="Pfam" id="PF12890"/>
    </source>
</evidence>
<dbReference type="PANTHER" id="PTHR43668:SF2">
    <property type="entry name" value="ALLANTOINASE"/>
    <property type="match status" value="1"/>
</dbReference>
<evidence type="ECO:0000256" key="3">
    <source>
        <dbReference type="ARBA" id="ARBA00022723"/>
    </source>
</evidence>
<dbReference type="GO" id="GO:0006145">
    <property type="term" value="P:purine nucleobase catabolic process"/>
    <property type="evidence" value="ECO:0007669"/>
    <property type="project" value="TreeGrafter"/>
</dbReference>
<dbReference type="GO" id="GO:0004038">
    <property type="term" value="F:allantoinase activity"/>
    <property type="evidence" value="ECO:0007669"/>
    <property type="project" value="TreeGrafter"/>
</dbReference>
<dbReference type="UniPathway" id="UPA00070">
    <property type="reaction ID" value="UER00117"/>
</dbReference>
<dbReference type="AlphaFoldDB" id="A0A1H8A6E8"/>
<dbReference type="PROSITE" id="PS00482">
    <property type="entry name" value="DIHYDROOROTASE_1"/>
    <property type="match status" value="1"/>
</dbReference>
<protein>
    <recommendedName>
        <fullName evidence="6">Dihydroorotase</fullName>
        <shortName evidence="6">DHOase</shortName>
        <ecNumber evidence="6">3.5.2.3</ecNumber>
    </recommendedName>
</protein>
<evidence type="ECO:0000256" key="1">
    <source>
        <dbReference type="ARBA" id="ARBA00002368"/>
    </source>
</evidence>
<dbReference type="SUPFAM" id="SSF51556">
    <property type="entry name" value="Metallo-dependent hydrolases"/>
    <property type="match status" value="1"/>
</dbReference>
<dbReference type="GO" id="GO:0004151">
    <property type="term" value="F:dihydroorotase activity"/>
    <property type="evidence" value="ECO:0007669"/>
    <property type="project" value="UniProtKB-UniRule"/>
</dbReference>
<dbReference type="GO" id="GO:0008270">
    <property type="term" value="F:zinc ion binding"/>
    <property type="evidence" value="ECO:0007669"/>
    <property type="project" value="UniProtKB-UniRule"/>
</dbReference>
<comment type="cofactor">
    <cofactor evidence="6">
        <name>Zn(2+)</name>
        <dbReference type="ChEBI" id="CHEBI:29105"/>
    </cofactor>
    <text evidence="6">Binds 2 Zn(2+) ions per subunit.</text>
</comment>
<feature type="binding site" evidence="6">
    <location>
        <position position="306"/>
    </location>
    <ligand>
        <name>substrate</name>
    </ligand>
</feature>
<comment type="caution">
    <text evidence="6">Lacks conserved residue(s) required for the propagation of feature annotation.</text>
</comment>
<sequence>MLIQNARVIDPANGIDGIMDILIRGSKIAAIGKDLPDTGSECINAQGLVACPGLIDMHVHLRAPGFTYKEDIASGCAAAAAGGFTAVACMPNTKPVADSPEVLHYIQEQAEKACCKVYPVAAITQGEQGKQLTDFAVLKAAGAVAVSDDGKPVEQDDLMKQALVQGAQNQLLIISHCEDLKIIDGGIINKGIISEELGVKGMDRLSEDSITKRECLLAEETGGRIHIAHVSTKGSVEIIRQAKARGVRVTAETAPHYFMMTDQFLRNRNANFRMNPPLREQEDVDAVLAGVQDGTLDCIVTDHAPHSPQEKADFLQAPNGIVGLETSLAASITELYHKQGMPLSEIVRKMSLNPAEILGIEGGTLSIGKPADITLFHPDEAWTVDASCFKSKSRNTPFDGQKLIGKVKYTILSGKVTYKDERKA</sequence>
<evidence type="ECO:0000256" key="2">
    <source>
        <dbReference type="ARBA" id="ARBA00010286"/>
    </source>
</evidence>
<dbReference type="EMBL" id="FOCG01000001">
    <property type="protein sequence ID" value="SEM66472.1"/>
    <property type="molecule type" value="Genomic_DNA"/>
</dbReference>
<comment type="similarity">
    <text evidence="2 6">Belongs to the metallo-dependent hydrolases superfamily. DHOase family. Class I DHOase subfamily.</text>
</comment>
<comment type="pathway">
    <text evidence="6">Pyrimidine metabolism; UMP biosynthesis via de novo pathway; (S)-dihydroorotate from bicarbonate: step 3/3.</text>
</comment>
<dbReference type="InterPro" id="IPR002195">
    <property type="entry name" value="Dihydroorotase_CS"/>
</dbReference>
<name>A0A1H8A6E8_9FIRM</name>
<dbReference type="InterPro" id="IPR011059">
    <property type="entry name" value="Metal-dep_hydrolase_composite"/>
</dbReference>
<keyword evidence="9" id="KW-1185">Reference proteome</keyword>
<evidence type="ECO:0000256" key="5">
    <source>
        <dbReference type="ARBA" id="ARBA00022975"/>
    </source>
</evidence>
<feature type="binding site" evidence="6">
    <location>
        <position position="149"/>
    </location>
    <ligand>
        <name>Zn(2+)</name>
        <dbReference type="ChEBI" id="CHEBI:29105"/>
        <label>1</label>
    </ligand>
</feature>
<feature type="active site" evidence="6">
    <location>
        <position position="302"/>
    </location>
</feature>
<feature type="binding site" evidence="6">
    <location>
        <begin position="60"/>
        <end position="62"/>
    </location>
    <ligand>
        <name>substrate</name>
    </ligand>
</feature>
<dbReference type="InterPro" id="IPR050138">
    <property type="entry name" value="DHOase/Allantoinase_Hydrolase"/>
</dbReference>
<feature type="binding site" evidence="6">
    <location>
        <position position="275"/>
    </location>
    <ligand>
        <name>substrate</name>
    </ligand>
</feature>
<dbReference type="PROSITE" id="PS00483">
    <property type="entry name" value="DIHYDROOROTASE_2"/>
    <property type="match status" value="1"/>
</dbReference>
<accession>A0A1H8A6E8</accession>
<dbReference type="RefSeq" id="WP_242943084.1">
    <property type="nucleotide sequence ID" value="NZ_FOCG01000001.1"/>
</dbReference>
<evidence type="ECO:0000313" key="8">
    <source>
        <dbReference type="EMBL" id="SEM66472.1"/>
    </source>
</evidence>
<keyword evidence="6" id="KW-0862">Zinc</keyword>
<dbReference type="InterPro" id="IPR032466">
    <property type="entry name" value="Metal_Hydrolase"/>
</dbReference>
<dbReference type="PANTHER" id="PTHR43668">
    <property type="entry name" value="ALLANTOINASE"/>
    <property type="match status" value="1"/>
</dbReference>
<organism evidence="8 9">
    <name type="scientific">Hydrogenoanaerobacterium saccharovorans</name>
    <dbReference type="NCBI Taxonomy" id="474960"/>
    <lineage>
        <taxon>Bacteria</taxon>
        <taxon>Bacillati</taxon>
        <taxon>Bacillota</taxon>
        <taxon>Clostridia</taxon>
        <taxon>Eubacteriales</taxon>
        <taxon>Oscillospiraceae</taxon>
        <taxon>Hydrogenoanaerobacterium</taxon>
    </lineage>
</organism>
<dbReference type="Proteomes" id="UP000199158">
    <property type="component" value="Unassembled WGS sequence"/>
</dbReference>
<feature type="binding site" evidence="6">
    <location>
        <position position="92"/>
    </location>
    <ligand>
        <name>substrate</name>
    </ligand>
</feature>
<dbReference type="NCBIfam" id="TIGR00857">
    <property type="entry name" value="pyrC_multi"/>
    <property type="match status" value="1"/>
</dbReference>
<dbReference type="Gene3D" id="2.30.40.10">
    <property type="entry name" value="Urease, subunit C, domain 1"/>
    <property type="match status" value="1"/>
</dbReference>
<feature type="binding site" evidence="6">
    <location>
        <position position="229"/>
    </location>
    <ligand>
        <name>Zn(2+)</name>
        <dbReference type="ChEBI" id="CHEBI:29105"/>
        <label>2</label>
    </ligand>
</feature>
<feature type="binding site" evidence="6">
    <location>
        <position position="60"/>
    </location>
    <ligand>
        <name>Zn(2+)</name>
        <dbReference type="ChEBI" id="CHEBI:29105"/>
        <label>1</label>
    </ligand>
</feature>
<feature type="binding site" evidence="6">
    <location>
        <position position="149"/>
    </location>
    <ligand>
        <name>Zn(2+)</name>
        <dbReference type="ChEBI" id="CHEBI:29105"/>
        <label>2</label>
    </ligand>
</feature>
<dbReference type="EC" id="3.5.2.3" evidence="6"/>
<keyword evidence="5 6" id="KW-0665">Pyrimidine biosynthesis</keyword>
<dbReference type="Pfam" id="PF12890">
    <property type="entry name" value="DHOase"/>
    <property type="match status" value="1"/>
</dbReference>
<dbReference type="STRING" id="474960.SAMN05216180_1159"/>
<dbReference type="CDD" id="cd01317">
    <property type="entry name" value="DHOase_IIa"/>
    <property type="match status" value="1"/>
</dbReference>
<dbReference type="SUPFAM" id="SSF51338">
    <property type="entry name" value="Composite domain of metallo-dependent hydrolases"/>
    <property type="match status" value="1"/>
</dbReference>
<feature type="binding site" evidence="6">
    <location>
        <position position="58"/>
    </location>
    <ligand>
        <name>Zn(2+)</name>
        <dbReference type="ChEBI" id="CHEBI:29105"/>
        <label>1</label>
    </ligand>
</feature>